<gene>
    <name evidence="4" type="ORF">DL346_04050</name>
</gene>
<comment type="caution">
    <text evidence="4">The sequence shown here is derived from an EMBL/GenBank/DDBJ whole genome shotgun (WGS) entry which is preliminary data.</text>
</comment>
<evidence type="ECO:0000313" key="5">
    <source>
        <dbReference type="Proteomes" id="UP000249260"/>
    </source>
</evidence>
<dbReference type="InterPro" id="IPR032816">
    <property type="entry name" value="VTT_dom"/>
</dbReference>
<dbReference type="GO" id="GO:0005886">
    <property type="term" value="C:plasma membrane"/>
    <property type="evidence" value="ECO:0007669"/>
    <property type="project" value="TreeGrafter"/>
</dbReference>
<evidence type="ECO:0000256" key="2">
    <source>
        <dbReference type="SAM" id="Phobius"/>
    </source>
</evidence>
<feature type="transmembrane region" description="Helical" evidence="2">
    <location>
        <begin position="138"/>
        <end position="159"/>
    </location>
</feature>
<dbReference type="AlphaFoldDB" id="A0A328U7A2"/>
<dbReference type="Pfam" id="PF09335">
    <property type="entry name" value="VTT_dom"/>
    <property type="match status" value="1"/>
</dbReference>
<dbReference type="OrthoDB" id="9782291at2"/>
<feature type="transmembrane region" description="Helical" evidence="2">
    <location>
        <begin position="51"/>
        <end position="71"/>
    </location>
</feature>
<feature type="domain" description="VTT" evidence="3">
    <location>
        <begin position="30"/>
        <end position="155"/>
    </location>
</feature>
<comment type="similarity">
    <text evidence="1">Belongs to the DedA family.</text>
</comment>
<feature type="transmembrane region" description="Helical" evidence="2">
    <location>
        <begin position="171"/>
        <end position="190"/>
    </location>
</feature>
<organism evidence="4 5">
    <name type="scientific">Paenibacillus montanisoli</name>
    <dbReference type="NCBI Taxonomy" id="2081970"/>
    <lineage>
        <taxon>Bacteria</taxon>
        <taxon>Bacillati</taxon>
        <taxon>Bacillota</taxon>
        <taxon>Bacilli</taxon>
        <taxon>Bacillales</taxon>
        <taxon>Paenibacillaceae</taxon>
        <taxon>Paenibacillus</taxon>
    </lineage>
</organism>
<dbReference type="RefSeq" id="WP_112880776.1">
    <property type="nucleotide sequence ID" value="NZ_QLUW01000001.1"/>
</dbReference>
<evidence type="ECO:0000259" key="3">
    <source>
        <dbReference type="Pfam" id="PF09335"/>
    </source>
</evidence>
<keyword evidence="2" id="KW-0472">Membrane</keyword>
<evidence type="ECO:0000256" key="1">
    <source>
        <dbReference type="ARBA" id="ARBA00010792"/>
    </source>
</evidence>
<name>A0A328U7A2_9BACL</name>
<accession>A0A328U7A2</accession>
<reference evidence="4 5" key="1">
    <citation type="submission" date="2018-06" db="EMBL/GenBank/DDBJ databases">
        <title>Paenibacillus montanisoli sp. nov., isolated from mountain area soil.</title>
        <authorList>
            <person name="Wu M."/>
        </authorList>
    </citation>
    <scope>NUCLEOTIDE SEQUENCE [LARGE SCALE GENOMIC DNA]</scope>
    <source>
        <strain evidence="4 5">RA17</strain>
    </source>
</reference>
<feature type="transmembrane region" description="Helical" evidence="2">
    <location>
        <begin position="12"/>
        <end position="30"/>
    </location>
</feature>
<dbReference type="Proteomes" id="UP000249260">
    <property type="component" value="Unassembled WGS sequence"/>
</dbReference>
<proteinExistence type="inferred from homology"/>
<dbReference type="EMBL" id="QLUW01000001">
    <property type="protein sequence ID" value="RAP77653.1"/>
    <property type="molecule type" value="Genomic_DNA"/>
</dbReference>
<dbReference type="InterPro" id="IPR051311">
    <property type="entry name" value="DedA_domain"/>
</dbReference>
<keyword evidence="2" id="KW-0812">Transmembrane</keyword>
<evidence type="ECO:0000313" key="4">
    <source>
        <dbReference type="EMBL" id="RAP77653.1"/>
    </source>
</evidence>
<protein>
    <submittedName>
        <fullName evidence="4">DedA family protein</fullName>
    </submittedName>
</protein>
<dbReference type="PANTHER" id="PTHR42709">
    <property type="entry name" value="ALKALINE PHOSPHATASE LIKE PROTEIN"/>
    <property type="match status" value="1"/>
</dbReference>
<keyword evidence="5" id="KW-1185">Reference proteome</keyword>
<dbReference type="PANTHER" id="PTHR42709:SF9">
    <property type="entry name" value="ALKALINE PHOSPHATASE LIKE PROTEIN"/>
    <property type="match status" value="1"/>
</dbReference>
<keyword evidence="2" id="KW-1133">Transmembrane helix</keyword>
<sequence>MEYLLELLIFRYGYIGLSIALALGIIGVPVPDEVLLTYSGYLAGNGTLHPLLVVVCAFLGSAAGITASYLIGLRFGHPFLLKYGPKLHLSHARIERAQGWMTKFGNLLLILGFFVPGLRHVTAYMAGMSRLKIGTFMFYAYTGALSWSVLFIYIGFILGDRWLQVKHYVHHYGFAILLYGGIAALAFYILRRFIAMRKVKAQHRL</sequence>